<dbReference type="InterPro" id="IPR003057">
    <property type="entry name" value="Invtbrt_color"/>
</dbReference>
<dbReference type="SUPFAM" id="SSF50814">
    <property type="entry name" value="Lipocalins"/>
    <property type="match status" value="1"/>
</dbReference>
<dbReference type="GO" id="GO:0031409">
    <property type="term" value="F:pigment binding"/>
    <property type="evidence" value="ECO:0007669"/>
    <property type="project" value="InterPro"/>
</dbReference>
<feature type="signal peptide" evidence="3">
    <location>
        <begin position="1"/>
        <end position="22"/>
    </location>
</feature>
<accession>A0A1B6L397</accession>
<keyword evidence="3" id="KW-0732">Signal</keyword>
<feature type="chain" id="PRO_5013433356" description="Lipocalin/cytosolic fatty-acid binding domain-containing protein" evidence="3">
    <location>
        <begin position="23"/>
        <end position="201"/>
    </location>
</feature>
<feature type="domain" description="Lipocalin/cytosolic fatty-acid binding" evidence="4">
    <location>
        <begin position="42"/>
        <end position="177"/>
    </location>
</feature>
<dbReference type="GO" id="GO:0000302">
    <property type="term" value="P:response to reactive oxygen species"/>
    <property type="evidence" value="ECO:0007669"/>
    <property type="project" value="TreeGrafter"/>
</dbReference>
<protein>
    <recommendedName>
        <fullName evidence="4">Lipocalin/cytosolic fatty-acid binding domain-containing protein</fullName>
    </recommendedName>
</protein>
<dbReference type="Gene3D" id="2.40.128.20">
    <property type="match status" value="1"/>
</dbReference>
<dbReference type="GO" id="GO:0006629">
    <property type="term" value="P:lipid metabolic process"/>
    <property type="evidence" value="ECO:0007669"/>
    <property type="project" value="TreeGrafter"/>
</dbReference>
<dbReference type="PIRSF" id="PIRSF036893">
    <property type="entry name" value="Lipocalin_ApoD"/>
    <property type="match status" value="1"/>
</dbReference>
<dbReference type="PANTHER" id="PTHR10612">
    <property type="entry name" value="APOLIPOPROTEIN D"/>
    <property type="match status" value="1"/>
</dbReference>
<evidence type="ECO:0000313" key="5">
    <source>
        <dbReference type="EMBL" id="JAT18140.1"/>
    </source>
</evidence>
<evidence type="ECO:0000259" key="4">
    <source>
        <dbReference type="Pfam" id="PF08212"/>
    </source>
</evidence>
<dbReference type="Pfam" id="PF08212">
    <property type="entry name" value="Lipocalin_2"/>
    <property type="match status" value="1"/>
</dbReference>
<comment type="similarity">
    <text evidence="1 3">Belongs to the calycin superfamily. Lipocalin family.</text>
</comment>
<dbReference type="InterPro" id="IPR012674">
    <property type="entry name" value="Calycin"/>
</dbReference>
<dbReference type="AlphaFoldDB" id="A0A1B6L397"/>
<keyword evidence="2" id="KW-1015">Disulfide bond</keyword>
<dbReference type="PRINTS" id="PR01273">
    <property type="entry name" value="INVTBRTCOLOR"/>
</dbReference>
<dbReference type="EMBL" id="GEBQ01021837">
    <property type="protein sequence ID" value="JAT18140.1"/>
    <property type="molecule type" value="Transcribed_RNA"/>
</dbReference>
<dbReference type="InterPro" id="IPR022271">
    <property type="entry name" value="Lipocalin_ApoD"/>
</dbReference>
<sequence length="201" mass="23088">MSCMQILVAALCLVSLAVQGDAFSWPHWGRCQQLPVEQQFHLQLYLGVWYQQAGYNTESSKYNLRCVNTLYGLDSSNVVTVANNAIRNKDNRTQGINGTAEFADPSKDEGRLIVTFHPYSWLTVKGNYWILGTDYSSYAVIYSCDNFLFFFHYYNVWFLSREQHFTAEQKRDYYNNTNTLLAVTGLASTPMQGVSQRNCYV</sequence>
<evidence type="ECO:0000256" key="1">
    <source>
        <dbReference type="ARBA" id="ARBA00006889"/>
    </source>
</evidence>
<dbReference type="InterPro" id="IPR000566">
    <property type="entry name" value="Lipocln_cytosolic_FA-bd_dom"/>
</dbReference>
<gene>
    <name evidence="5" type="ORF">g.9607</name>
</gene>
<proteinExistence type="inferred from homology"/>
<dbReference type="GO" id="GO:0005737">
    <property type="term" value="C:cytoplasm"/>
    <property type="evidence" value="ECO:0007669"/>
    <property type="project" value="TreeGrafter"/>
</dbReference>
<reference evidence="5" key="1">
    <citation type="submission" date="2015-11" db="EMBL/GenBank/DDBJ databases">
        <title>De novo transcriptome assembly of four potential Pierce s Disease insect vectors from Arizona vineyards.</title>
        <authorList>
            <person name="Tassone E.E."/>
        </authorList>
    </citation>
    <scope>NUCLEOTIDE SEQUENCE</scope>
</reference>
<dbReference type="PANTHER" id="PTHR10612:SF34">
    <property type="entry name" value="APOLIPOPROTEIN D"/>
    <property type="match status" value="1"/>
</dbReference>
<organism evidence="5">
    <name type="scientific">Graphocephala atropunctata</name>
    <dbReference type="NCBI Taxonomy" id="36148"/>
    <lineage>
        <taxon>Eukaryota</taxon>
        <taxon>Metazoa</taxon>
        <taxon>Ecdysozoa</taxon>
        <taxon>Arthropoda</taxon>
        <taxon>Hexapoda</taxon>
        <taxon>Insecta</taxon>
        <taxon>Pterygota</taxon>
        <taxon>Neoptera</taxon>
        <taxon>Paraneoptera</taxon>
        <taxon>Hemiptera</taxon>
        <taxon>Auchenorrhyncha</taxon>
        <taxon>Membracoidea</taxon>
        <taxon>Cicadellidae</taxon>
        <taxon>Cicadellinae</taxon>
        <taxon>Cicadellini</taxon>
        <taxon>Graphocephala</taxon>
    </lineage>
</organism>
<evidence type="ECO:0000256" key="2">
    <source>
        <dbReference type="ARBA" id="ARBA00023157"/>
    </source>
</evidence>
<evidence type="ECO:0000256" key="3">
    <source>
        <dbReference type="PIRNR" id="PIRNR036893"/>
    </source>
</evidence>
<name>A0A1B6L397_9HEMI</name>